<name>A0AAV7PB99_PLEWA</name>
<reference evidence="2" key="1">
    <citation type="journal article" date="2022" name="bioRxiv">
        <title>Sequencing and chromosome-scale assembly of the giantPleurodeles waltlgenome.</title>
        <authorList>
            <person name="Brown T."/>
            <person name="Elewa A."/>
            <person name="Iarovenko S."/>
            <person name="Subramanian E."/>
            <person name="Araus A.J."/>
            <person name="Petzold A."/>
            <person name="Susuki M."/>
            <person name="Suzuki K.-i.T."/>
            <person name="Hayashi T."/>
            <person name="Toyoda A."/>
            <person name="Oliveira C."/>
            <person name="Osipova E."/>
            <person name="Leigh N.D."/>
            <person name="Simon A."/>
            <person name="Yun M.H."/>
        </authorList>
    </citation>
    <scope>NUCLEOTIDE SEQUENCE</scope>
    <source>
        <strain evidence="2">20211129_DDA</strain>
        <tissue evidence="2">Liver</tissue>
    </source>
</reference>
<feature type="region of interest" description="Disordered" evidence="1">
    <location>
        <begin position="92"/>
        <end position="111"/>
    </location>
</feature>
<dbReference type="Proteomes" id="UP001066276">
    <property type="component" value="Chromosome 7"/>
</dbReference>
<dbReference type="EMBL" id="JANPWB010000011">
    <property type="protein sequence ID" value="KAJ1122998.1"/>
    <property type="molecule type" value="Genomic_DNA"/>
</dbReference>
<feature type="region of interest" description="Disordered" evidence="1">
    <location>
        <begin position="1"/>
        <end position="24"/>
    </location>
</feature>
<proteinExistence type="predicted"/>
<gene>
    <name evidence="2" type="ORF">NDU88_001471</name>
</gene>
<protein>
    <submittedName>
        <fullName evidence="2">Uncharacterized protein</fullName>
    </submittedName>
</protein>
<feature type="compositionally biased region" description="Pro residues" evidence="1">
    <location>
        <begin position="1"/>
        <end position="11"/>
    </location>
</feature>
<keyword evidence="3" id="KW-1185">Reference proteome</keyword>
<evidence type="ECO:0000256" key="1">
    <source>
        <dbReference type="SAM" id="MobiDB-lite"/>
    </source>
</evidence>
<evidence type="ECO:0000313" key="3">
    <source>
        <dbReference type="Proteomes" id="UP001066276"/>
    </source>
</evidence>
<evidence type="ECO:0000313" key="2">
    <source>
        <dbReference type="EMBL" id="KAJ1122998.1"/>
    </source>
</evidence>
<dbReference type="AlphaFoldDB" id="A0AAV7PB99"/>
<sequence length="165" mass="16824">MLVRSPPPRPLKSPQDSRPGELRVPVVVPDVRGPRGALKNRERPRLDCCARGVARPGLVPAAGAGGEPRPCCGASLGSGGLQLGRGVRWRTGPSAFGEEGLSGEPSATPGAGPGSGSICLLGLLERGLRGRRCSCPAGRCVRGAGVHLVGLGLWSAVRSAREGLT</sequence>
<feature type="compositionally biased region" description="Low complexity" evidence="1">
    <location>
        <begin position="102"/>
        <end position="111"/>
    </location>
</feature>
<comment type="caution">
    <text evidence="2">The sequence shown here is derived from an EMBL/GenBank/DDBJ whole genome shotgun (WGS) entry which is preliminary data.</text>
</comment>
<accession>A0AAV7PB99</accession>
<organism evidence="2 3">
    <name type="scientific">Pleurodeles waltl</name>
    <name type="common">Iberian ribbed newt</name>
    <dbReference type="NCBI Taxonomy" id="8319"/>
    <lineage>
        <taxon>Eukaryota</taxon>
        <taxon>Metazoa</taxon>
        <taxon>Chordata</taxon>
        <taxon>Craniata</taxon>
        <taxon>Vertebrata</taxon>
        <taxon>Euteleostomi</taxon>
        <taxon>Amphibia</taxon>
        <taxon>Batrachia</taxon>
        <taxon>Caudata</taxon>
        <taxon>Salamandroidea</taxon>
        <taxon>Salamandridae</taxon>
        <taxon>Pleurodelinae</taxon>
        <taxon>Pleurodeles</taxon>
    </lineage>
</organism>